<protein>
    <recommendedName>
        <fullName evidence="2">Luciferase-like monooxygenase</fullName>
    </recommendedName>
</protein>
<feature type="domain" description="Luciferase-like" evidence="3">
    <location>
        <begin position="6"/>
        <end position="306"/>
    </location>
</feature>
<dbReference type="InterPro" id="IPR050766">
    <property type="entry name" value="Bact_Lucif_Oxidored"/>
</dbReference>
<keyword evidence="5" id="KW-1185">Reference proteome</keyword>
<reference evidence="4 5" key="1">
    <citation type="submission" date="2018-09" db="EMBL/GenBank/DDBJ databases">
        <authorList>
            <person name="Zhu H."/>
        </authorList>
    </citation>
    <scope>NUCLEOTIDE SEQUENCE [LARGE SCALE GENOMIC DNA]</scope>
    <source>
        <strain evidence="4 5">K1W22B-8</strain>
    </source>
</reference>
<accession>A0A418WB14</accession>
<evidence type="ECO:0000313" key="5">
    <source>
        <dbReference type="Proteomes" id="UP000284605"/>
    </source>
</evidence>
<dbReference type="PANTHER" id="PTHR30137:SF20">
    <property type="entry name" value="N-ACETYL-S-ALKYLCYSTEINE MONOOXYGENASE"/>
    <property type="match status" value="1"/>
</dbReference>
<organism evidence="4 5">
    <name type="scientific">Oleomonas cavernae</name>
    <dbReference type="NCBI Taxonomy" id="2320859"/>
    <lineage>
        <taxon>Bacteria</taxon>
        <taxon>Pseudomonadati</taxon>
        <taxon>Pseudomonadota</taxon>
        <taxon>Alphaproteobacteria</taxon>
        <taxon>Acetobacterales</taxon>
        <taxon>Acetobacteraceae</taxon>
        <taxon>Oleomonas</taxon>
    </lineage>
</organism>
<gene>
    <name evidence="4" type="ORF">D3874_08955</name>
</gene>
<dbReference type="PANTHER" id="PTHR30137">
    <property type="entry name" value="LUCIFERASE-LIKE MONOOXYGENASE"/>
    <property type="match status" value="1"/>
</dbReference>
<dbReference type="InterPro" id="IPR019949">
    <property type="entry name" value="CmoO-like"/>
</dbReference>
<dbReference type="AlphaFoldDB" id="A0A418WB14"/>
<dbReference type="CDD" id="cd00347">
    <property type="entry name" value="Flavin_utilizing_monoxygenases"/>
    <property type="match status" value="1"/>
</dbReference>
<evidence type="ECO:0000256" key="1">
    <source>
        <dbReference type="ARBA" id="ARBA00007789"/>
    </source>
</evidence>
<dbReference type="Proteomes" id="UP000284605">
    <property type="component" value="Unassembled WGS sequence"/>
</dbReference>
<dbReference type="Gene3D" id="3.20.20.30">
    <property type="entry name" value="Luciferase-like domain"/>
    <property type="match status" value="1"/>
</dbReference>
<name>A0A418WB14_9PROT</name>
<dbReference type="InterPro" id="IPR011251">
    <property type="entry name" value="Luciferase-like_dom"/>
</dbReference>
<dbReference type="SUPFAM" id="SSF51679">
    <property type="entry name" value="Bacterial luciferase-like"/>
    <property type="match status" value="1"/>
</dbReference>
<dbReference type="GO" id="GO:0016705">
    <property type="term" value="F:oxidoreductase activity, acting on paired donors, with incorporation or reduction of molecular oxygen"/>
    <property type="evidence" value="ECO:0007669"/>
    <property type="project" value="InterPro"/>
</dbReference>
<dbReference type="OrthoDB" id="9780518at2"/>
<dbReference type="FunFam" id="3.20.20.30:FF:000002">
    <property type="entry name" value="LLM class flavin-dependent oxidoreductase"/>
    <property type="match status" value="1"/>
</dbReference>
<comment type="caution">
    <text evidence="4">The sequence shown here is derived from an EMBL/GenBank/DDBJ whole genome shotgun (WGS) entry which is preliminary data.</text>
</comment>
<dbReference type="NCBIfam" id="TIGR03558">
    <property type="entry name" value="oxido_grp_1"/>
    <property type="match status" value="1"/>
</dbReference>
<dbReference type="RefSeq" id="WP_119777782.1">
    <property type="nucleotide sequence ID" value="NZ_QYUK01000011.1"/>
</dbReference>
<dbReference type="InterPro" id="IPR036661">
    <property type="entry name" value="Luciferase-like_sf"/>
</dbReference>
<sequence length="333" mass="35626">MRPRLSVLDQSPIRAGGTPSQAIAETIELARAVDRLGYHRFWCAEHHASAAFAGSVPEILIGHLASQTSTIRLGTGGVMLSHYAPLKVAESFRMLETLYPGRIDLGLGRAPGADQLTTAALRPGPTGYGPEVFPELLVDLCGFLRGPLPPDHPFARVAAQPVGPGMPDVWLLGSGGDSAAYAGAIGCGFAYAHFINPDNLAVALEAYRRSFRPGLLAQPRVMLAIFALAADTQDEARYLARTRDLWVLNLLAGRNIPFPDPAHIDLTALPAEVRRRLDQVAARGITGEVAGVKARLDEIVAATGADELMIVTITFDFAARLRSYELLAQAYGT</sequence>
<dbReference type="GO" id="GO:0005829">
    <property type="term" value="C:cytosol"/>
    <property type="evidence" value="ECO:0007669"/>
    <property type="project" value="TreeGrafter"/>
</dbReference>
<dbReference type="Pfam" id="PF00296">
    <property type="entry name" value="Bac_luciferase"/>
    <property type="match status" value="1"/>
</dbReference>
<dbReference type="EMBL" id="QYUK01000011">
    <property type="protein sequence ID" value="RJF87138.1"/>
    <property type="molecule type" value="Genomic_DNA"/>
</dbReference>
<evidence type="ECO:0000259" key="3">
    <source>
        <dbReference type="Pfam" id="PF00296"/>
    </source>
</evidence>
<evidence type="ECO:0000256" key="2">
    <source>
        <dbReference type="ARBA" id="ARBA00074555"/>
    </source>
</evidence>
<proteinExistence type="predicted"/>
<comment type="similarity">
    <text evidence="1">To bacterial alkanal monooxygenase alpha and beta chains.</text>
</comment>
<evidence type="ECO:0000313" key="4">
    <source>
        <dbReference type="EMBL" id="RJF87138.1"/>
    </source>
</evidence>